<evidence type="ECO:0000256" key="3">
    <source>
        <dbReference type="PIRSR" id="PIRSR603782-2"/>
    </source>
</evidence>
<keyword evidence="3" id="KW-1015">Disulfide bond</keyword>
<feature type="disulfide bond" description="Redox-active" evidence="3">
    <location>
        <begin position="73"/>
        <end position="77"/>
    </location>
</feature>
<evidence type="ECO:0000313" key="5">
    <source>
        <dbReference type="EMBL" id="HHO74109.1"/>
    </source>
</evidence>
<dbReference type="PANTHER" id="PTHR12151:SF8">
    <property type="entry name" value="THIOREDOXIN DOMAIN-CONTAINING PROTEIN"/>
    <property type="match status" value="1"/>
</dbReference>
<dbReference type="GO" id="GO:0046872">
    <property type="term" value="F:metal ion binding"/>
    <property type="evidence" value="ECO:0007669"/>
    <property type="project" value="UniProtKB-KW"/>
</dbReference>
<keyword evidence="4" id="KW-0472">Membrane</keyword>
<evidence type="ECO:0000256" key="4">
    <source>
        <dbReference type="SAM" id="Phobius"/>
    </source>
</evidence>
<protein>
    <submittedName>
        <fullName evidence="5">SCO family protein</fullName>
    </submittedName>
</protein>
<feature type="binding site" evidence="2">
    <location>
        <position position="160"/>
    </location>
    <ligand>
        <name>Cu cation</name>
        <dbReference type="ChEBI" id="CHEBI:23378"/>
    </ligand>
</feature>
<dbReference type="Pfam" id="PF02630">
    <property type="entry name" value="SCO1-SenC"/>
    <property type="match status" value="1"/>
</dbReference>
<keyword evidence="2" id="KW-0186">Copper</keyword>
<sequence length="228" mass="26278">MCSLVRLLFLGVFPLLLFFNSVYSQGTGIPPNESRTLGKLLPHVKLVDSYGNTFDIYELKGKPIILSPIYTHCNSACPIITDSLKKVIPKLGKPGEDFWVISFSFDPKDHIEDIRKFQQDHLIDGFGWKVVIAKDKEDLFRLVDAIDFRFMTLENRDFVHPNLLVVISPDMRIKRYIYGVVFDYRDLKKALEEESILEKARPYLFFVGLVGFASTSLYMLLKIFKNVT</sequence>
<evidence type="ECO:0000256" key="1">
    <source>
        <dbReference type="ARBA" id="ARBA00010996"/>
    </source>
</evidence>
<keyword evidence="2" id="KW-0479">Metal-binding</keyword>
<gene>
    <name evidence="5" type="ORF">ENN04_05645</name>
</gene>
<proteinExistence type="inferred from homology"/>
<dbReference type="InterPro" id="IPR036249">
    <property type="entry name" value="Thioredoxin-like_sf"/>
</dbReference>
<evidence type="ECO:0000256" key="2">
    <source>
        <dbReference type="PIRSR" id="PIRSR603782-1"/>
    </source>
</evidence>
<dbReference type="EMBL" id="DSAC01000068">
    <property type="protein sequence ID" value="HHO74109.1"/>
    <property type="molecule type" value="Genomic_DNA"/>
</dbReference>
<accession>A0A7C5SZ87</accession>
<keyword evidence="4" id="KW-0812">Transmembrane</keyword>
<dbReference type="AlphaFoldDB" id="A0A7C5SZ87"/>
<comment type="caution">
    <text evidence="5">The sequence shown here is derived from an EMBL/GenBank/DDBJ whole genome shotgun (WGS) entry which is preliminary data.</text>
</comment>
<feature type="binding site" evidence="2">
    <location>
        <position position="77"/>
    </location>
    <ligand>
        <name>Cu cation</name>
        <dbReference type="ChEBI" id="CHEBI:23378"/>
    </ligand>
</feature>
<reference evidence="5" key="1">
    <citation type="journal article" date="2020" name="mSystems">
        <title>Genome- and Community-Level Interaction Insights into Carbon Utilization and Element Cycling Functions of Hydrothermarchaeota in Hydrothermal Sediment.</title>
        <authorList>
            <person name="Zhou Z."/>
            <person name="Liu Y."/>
            <person name="Xu W."/>
            <person name="Pan J."/>
            <person name="Luo Z.H."/>
            <person name="Li M."/>
        </authorList>
    </citation>
    <scope>NUCLEOTIDE SEQUENCE [LARGE SCALE GENOMIC DNA]</scope>
    <source>
        <strain evidence="5">SpSt-114</strain>
    </source>
</reference>
<dbReference type="SUPFAM" id="SSF52833">
    <property type="entry name" value="Thioredoxin-like"/>
    <property type="match status" value="1"/>
</dbReference>
<organism evidence="5">
    <name type="scientific">Thermocrinis ruber</name>
    <dbReference type="NCBI Taxonomy" id="75906"/>
    <lineage>
        <taxon>Bacteria</taxon>
        <taxon>Pseudomonadati</taxon>
        <taxon>Aquificota</taxon>
        <taxon>Aquificia</taxon>
        <taxon>Aquificales</taxon>
        <taxon>Aquificaceae</taxon>
        <taxon>Thermocrinis</taxon>
    </lineage>
</organism>
<name>A0A7C5SZ87_9AQUI</name>
<dbReference type="InterPro" id="IPR003782">
    <property type="entry name" value="SCO1/SenC"/>
</dbReference>
<feature type="transmembrane region" description="Helical" evidence="4">
    <location>
        <begin position="203"/>
        <end position="221"/>
    </location>
</feature>
<feature type="binding site" evidence="2">
    <location>
        <position position="73"/>
    </location>
    <ligand>
        <name>Cu cation</name>
        <dbReference type="ChEBI" id="CHEBI:23378"/>
    </ligand>
</feature>
<dbReference type="Gene3D" id="3.40.30.10">
    <property type="entry name" value="Glutaredoxin"/>
    <property type="match status" value="1"/>
</dbReference>
<keyword evidence="4" id="KW-1133">Transmembrane helix</keyword>
<comment type="similarity">
    <text evidence="1">Belongs to the SCO1/2 family.</text>
</comment>
<dbReference type="PANTHER" id="PTHR12151">
    <property type="entry name" value="ELECTRON TRANSPORT PROTIN SCO1/SENC FAMILY MEMBER"/>
    <property type="match status" value="1"/>
</dbReference>
<dbReference type="CDD" id="cd02968">
    <property type="entry name" value="SCO"/>
    <property type="match status" value="1"/>
</dbReference>